<dbReference type="PANTHER" id="PTHR31642:SF331">
    <property type="entry name" value="TRYPTAMINE BENZOYLTRANSFERASE 2"/>
    <property type="match status" value="1"/>
</dbReference>
<keyword evidence="2" id="KW-0808">Transferase</keyword>
<dbReference type="GeneID" id="100821782"/>
<evidence type="ECO:0000313" key="4">
    <source>
        <dbReference type="EMBL" id="KQK23248.1"/>
    </source>
</evidence>
<dbReference type="EMBL" id="CM000880">
    <property type="protein sequence ID" value="KQK23248.1"/>
    <property type="molecule type" value="Genomic_DNA"/>
</dbReference>
<dbReference type="Pfam" id="PF02458">
    <property type="entry name" value="Transferase"/>
    <property type="match status" value="1"/>
</dbReference>
<evidence type="ECO:0000256" key="2">
    <source>
        <dbReference type="ARBA" id="ARBA00022679"/>
    </source>
</evidence>
<dbReference type="EnsemblPlants" id="KQK23248">
    <property type="protein sequence ID" value="KQK23248"/>
    <property type="gene ID" value="BRADI_1g72210v3"/>
</dbReference>
<protein>
    <submittedName>
        <fullName evidence="4 5">Uncharacterized protein</fullName>
    </submittedName>
</protein>
<keyword evidence="3" id="KW-0012">Acyltransferase</keyword>
<sequence length="442" mass="48016">MEITGSAMLKPVYTAPHPLAGEKVPLTVFDRAALDMFVPMVLAYPAPAPSNAALKEGLLRAVAPSPHLAGRLPVDSRGRRFIHVNDEGVLVIEATVAADLADVLVGGRMAGSVDDLYPKIPEENVGAALLQVKLNRYKYRGLVIGVSYHHHTADGVAMDAFLTTWARAVREGNGFTVPSFFLGREATAVPRSTPKPAFDHRSIEFKAREDNSNSSKSYDAVLSMYKMKNLAVHFPAEFIADLKARVGFRCSTFQCLLAHAWKKLTVARGLKSEEFTQVKVAVNCRGKASSPVPTEFFGNMVLWAFPRLQARDVLSWSYGRVVGAIRDAVGRVDEEYIQSFVDFGAVADANGEELQATAGAGTMLCPDIEVDSWLGFKINRLDFGTGTNTVFLPPDLPIEGLLVFVPSCTEMGAVDLVLAVAEDHAAAFENTCYSLDHLPARM</sequence>
<name>I1H8V8_BRADI</name>
<dbReference type="InterPro" id="IPR050317">
    <property type="entry name" value="Plant_Fungal_Acyltransferase"/>
</dbReference>
<dbReference type="HOGENOM" id="CLU_014546_6_0_1"/>
<dbReference type="GO" id="GO:0016747">
    <property type="term" value="F:acyltransferase activity, transferring groups other than amino-acyl groups"/>
    <property type="evidence" value="ECO:0000318"/>
    <property type="project" value="GO_Central"/>
</dbReference>
<dbReference type="Gene3D" id="3.30.559.10">
    <property type="entry name" value="Chloramphenicol acetyltransferase-like domain"/>
    <property type="match status" value="2"/>
</dbReference>
<comment type="similarity">
    <text evidence="1">Belongs to the plant acyltransferase family.</text>
</comment>
<dbReference type="KEGG" id="bdi:100821782"/>
<dbReference type="Proteomes" id="UP000008810">
    <property type="component" value="Chromosome 1"/>
</dbReference>
<reference evidence="4 5" key="1">
    <citation type="journal article" date="2010" name="Nature">
        <title>Genome sequencing and analysis of the model grass Brachypodium distachyon.</title>
        <authorList>
            <consortium name="International Brachypodium Initiative"/>
        </authorList>
    </citation>
    <scope>NUCLEOTIDE SEQUENCE [LARGE SCALE GENOMIC DNA]</scope>
    <source>
        <strain evidence="4 5">Bd21</strain>
    </source>
</reference>
<dbReference type="STRING" id="15368.I1H8V8"/>
<evidence type="ECO:0000313" key="6">
    <source>
        <dbReference type="Proteomes" id="UP000008810"/>
    </source>
</evidence>
<proteinExistence type="inferred from homology"/>
<reference evidence="5" key="3">
    <citation type="submission" date="2018-08" db="UniProtKB">
        <authorList>
            <consortium name="EnsemblPlants"/>
        </authorList>
    </citation>
    <scope>IDENTIFICATION</scope>
    <source>
        <strain evidence="5">cv. Bd21</strain>
    </source>
</reference>
<dbReference type="PANTHER" id="PTHR31642">
    <property type="entry name" value="TRICHOTHECENE 3-O-ACETYLTRANSFERASE"/>
    <property type="match status" value="1"/>
</dbReference>
<reference evidence="4" key="2">
    <citation type="submission" date="2017-06" db="EMBL/GenBank/DDBJ databases">
        <title>WGS assembly of Brachypodium distachyon.</title>
        <authorList>
            <consortium name="The International Brachypodium Initiative"/>
            <person name="Lucas S."/>
            <person name="Harmon-Smith M."/>
            <person name="Lail K."/>
            <person name="Tice H."/>
            <person name="Grimwood J."/>
            <person name="Bruce D."/>
            <person name="Barry K."/>
            <person name="Shu S."/>
            <person name="Lindquist E."/>
            <person name="Wang M."/>
            <person name="Pitluck S."/>
            <person name="Vogel J.P."/>
            <person name="Garvin D.F."/>
            <person name="Mockler T.C."/>
            <person name="Schmutz J."/>
            <person name="Rokhsar D."/>
            <person name="Bevan M.W."/>
        </authorList>
    </citation>
    <scope>NUCLEOTIDE SEQUENCE</scope>
    <source>
        <strain evidence="4">Bd21</strain>
    </source>
</reference>
<dbReference type="OrthoDB" id="671439at2759"/>
<gene>
    <name evidence="5" type="primary">LOC100821782</name>
    <name evidence="4" type="ORF">BRADI_1g72210v3</name>
</gene>
<dbReference type="OMA" id="PCENHRT"/>
<dbReference type="AlphaFoldDB" id="I1H8V8"/>
<dbReference type="RefSeq" id="XP_003561971.1">
    <property type="nucleotide sequence ID" value="XM_003561923.1"/>
</dbReference>
<dbReference type="Gramene" id="KQK23248">
    <property type="protein sequence ID" value="KQK23248"/>
    <property type="gene ID" value="BRADI_1g72210v3"/>
</dbReference>
<dbReference type="FunFam" id="3.30.559.10:FF:000008">
    <property type="entry name" value="Tryptamine hydroxycinnamoyl transferase"/>
    <property type="match status" value="1"/>
</dbReference>
<organism evidence="5">
    <name type="scientific">Brachypodium distachyon</name>
    <name type="common">Purple false brome</name>
    <name type="synonym">Trachynia distachya</name>
    <dbReference type="NCBI Taxonomy" id="15368"/>
    <lineage>
        <taxon>Eukaryota</taxon>
        <taxon>Viridiplantae</taxon>
        <taxon>Streptophyta</taxon>
        <taxon>Embryophyta</taxon>
        <taxon>Tracheophyta</taxon>
        <taxon>Spermatophyta</taxon>
        <taxon>Magnoliopsida</taxon>
        <taxon>Liliopsida</taxon>
        <taxon>Poales</taxon>
        <taxon>Poaceae</taxon>
        <taxon>BOP clade</taxon>
        <taxon>Pooideae</taxon>
        <taxon>Stipodae</taxon>
        <taxon>Brachypodieae</taxon>
        <taxon>Brachypodium</taxon>
    </lineage>
</organism>
<dbReference type="InterPro" id="IPR023213">
    <property type="entry name" value="CAT-like_dom_sf"/>
</dbReference>
<dbReference type="eggNOG" id="ENOG502QVP8">
    <property type="taxonomic scope" value="Eukaryota"/>
</dbReference>
<evidence type="ECO:0000313" key="5">
    <source>
        <dbReference type="EnsemblPlants" id="KQK23248"/>
    </source>
</evidence>
<evidence type="ECO:0000256" key="3">
    <source>
        <dbReference type="ARBA" id="ARBA00023315"/>
    </source>
</evidence>
<accession>I1H8V8</accession>
<keyword evidence="6" id="KW-1185">Reference proteome</keyword>
<evidence type="ECO:0000256" key="1">
    <source>
        <dbReference type="ARBA" id="ARBA00009861"/>
    </source>
</evidence>